<name>A0A1I1LLQ7_9GAMM</name>
<feature type="active site" description="Proton donor; for transglycosylase activity" evidence="24">
    <location>
        <position position="244"/>
    </location>
</feature>
<comment type="similarity">
    <text evidence="5 23">In the N-terminal section; belongs to the glycosyltransferase 51 family.</text>
</comment>
<organism evidence="30 31">
    <name type="scientific">Pseudoalteromonas denitrificans DSM 6059</name>
    <dbReference type="NCBI Taxonomy" id="1123010"/>
    <lineage>
        <taxon>Bacteria</taxon>
        <taxon>Pseudomonadati</taxon>
        <taxon>Pseudomonadota</taxon>
        <taxon>Gammaproteobacteria</taxon>
        <taxon>Alteromonadales</taxon>
        <taxon>Pseudoalteromonadaceae</taxon>
        <taxon>Pseudoalteromonas</taxon>
    </lineage>
</organism>
<feature type="compositionally biased region" description="Basic residues" evidence="25">
    <location>
        <begin position="31"/>
        <end position="59"/>
    </location>
</feature>
<evidence type="ECO:0000256" key="9">
    <source>
        <dbReference type="ARBA" id="ARBA00022670"/>
    </source>
</evidence>
<dbReference type="PIRSF" id="PIRSF002799">
    <property type="entry name" value="PBP_1b"/>
    <property type="match status" value="1"/>
</dbReference>
<keyword evidence="26" id="KW-1133">Transmembrane helix</keyword>
<evidence type="ECO:0000256" key="7">
    <source>
        <dbReference type="ARBA" id="ARBA00022475"/>
    </source>
</evidence>
<feature type="domain" description="Glycosyl transferase family 51" evidence="28">
    <location>
        <begin position="220"/>
        <end position="391"/>
    </location>
</feature>
<keyword evidence="7" id="KW-1003">Cell membrane</keyword>
<evidence type="ECO:0000256" key="2">
    <source>
        <dbReference type="ARBA" id="ARBA00004236"/>
    </source>
</evidence>
<dbReference type="SUPFAM" id="SSF53955">
    <property type="entry name" value="Lysozyme-like"/>
    <property type="match status" value="1"/>
</dbReference>
<dbReference type="InterPro" id="IPR036950">
    <property type="entry name" value="PBP_transglycosylase"/>
</dbReference>
<evidence type="ECO:0000256" key="13">
    <source>
        <dbReference type="ARBA" id="ARBA00022960"/>
    </source>
</evidence>
<dbReference type="GO" id="GO:0008658">
    <property type="term" value="F:penicillin binding"/>
    <property type="evidence" value="ECO:0007669"/>
    <property type="project" value="UniProtKB-UniRule"/>
</dbReference>
<keyword evidence="11 23" id="KW-0808">Transferase</keyword>
<evidence type="ECO:0000256" key="1">
    <source>
        <dbReference type="ARBA" id="ARBA00002624"/>
    </source>
</evidence>
<evidence type="ECO:0000256" key="17">
    <source>
        <dbReference type="ARBA" id="ARBA00023268"/>
    </source>
</evidence>
<dbReference type="InterPro" id="IPR001460">
    <property type="entry name" value="PCN-bd_Tpept"/>
</dbReference>
<dbReference type="InterPro" id="IPR001264">
    <property type="entry name" value="Glyco_trans_51"/>
</dbReference>
<accession>A0A1I1LLQ7</accession>
<comment type="pathway">
    <text evidence="3 23">Cell wall biogenesis; peptidoglycan biosynthesis.</text>
</comment>
<evidence type="ECO:0000256" key="3">
    <source>
        <dbReference type="ARBA" id="ARBA00004752"/>
    </source>
</evidence>
<evidence type="ECO:0000256" key="23">
    <source>
        <dbReference type="PIRNR" id="PIRNR002799"/>
    </source>
</evidence>
<evidence type="ECO:0000256" key="20">
    <source>
        <dbReference type="ARBA" id="ARBA00034000"/>
    </source>
</evidence>
<keyword evidence="18 23" id="KW-0961">Cell wall biogenesis/degradation</keyword>
<reference evidence="30 31" key="1">
    <citation type="submission" date="2016-10" db="EMBL/GenBank/DDBJ databases">
        <authorList>
            <person name="de Groot N.N."/>
        </authorList>
    </citation>
    <scope>NUCLEOTIDE SEQUENCE [LARGE SCALE GENOMIC DNA]</scope>
    <source>
        <strain evidence="30 31">DSM 6059</strain>
    </source>
</reference>
<dbReference type="InterPro" id="IPR011813">
    <property type="entry name" value="PBP_1b"/>
</dbReference>
<keyword evidence="12" id="KW-0378">Hydrolase</keyword>
<dbReference type="GO" id="GO:0030288">
    <property type="term" value="C:outer membrane-bounded periplasmic space"/>
    <property type="evidence" value="ECO:0007669"/>
    <property type="project" value="TreeGrafter"/>
</dbReference>
<evidence type="ECO:0000256" key="18">
    <source>
        <dbReference type="ARBA" id="ARBA00023316"/>
    </source>
</evidence>
<dbReference type="PANTHER" id="PTHR32282:SF11">
    <property type="entry name" value="PENICILLIN-BINDING PROTEIN 1B"/>
    <property type="match status" value="1"/>
</dbReference>
<dbReference type="GO" id="GO:0009274">
    <property type="term" value="C:peptidoglycan-based cell wall"/>
    <property type="evidence" value="ECO:0007669"/>
    <property type="project" value="UniProtKB-UniRule"/>
</dbReference>
<dbReference type="Pfam" id="PF00912">
    <property type="entry name" value="Transgly"/>
    <property type="match status" value="1"/>
</dbReference>
<feature type="domain" description="Bifunctional transglycosylase second" evidence="29">
    <location>
        <begin position="122"/>
        <end position="200"/>
    </location>
</feature>
<dbReference type="RefSeq" id="WP_091984254.1">
    <property type="nucleotide sequence ID" value="NZ_FOLO01000017.1"/>
</dbReference>
<evidence type="ECO:0000313" key="30">
    <source>
        <dbReference type="EMBL" id="SFC74137.1"/>
    </source>
</evidence>
<feature type="active site" description="Acyl-ester intermediate; for transpeptidase activity" evidence="24">
    <location>
        <position position="522"/>
    </location>
</feature>
<comment type="catalytic activity">
    <reaction evidence="20">
        <text>Preferential cleavage: (Ac)2-L-Lys-D-Ala-|-D-Ala. Also transpeptidation of peptidyl-alanyl moieties that are N-acyl substituents of D-alanine.</text>
        <dbReference type="EC" id="3.4.16.4"/>
    </reaction>
</comment>
<dbReference type="AlphaFoldDB" id="A0A1I1LLQ7"/>
<evidence type="ECO:0000256" key="16">
    <source>
        <dbReference type="ARBA" id="ARBA00023251"/>
    </source>
</evidence>
<feature type="transmembrane region" description="Helical" evidence="26">
    <location>
        <begin position="69"/>
        <end position="94"/>
    </location>
</feature>
<dbReference type="Pfam" id="PF00905">
    <property type="entry name" value="Transpeptidase"/>
    <property type="match status" value="1"/>
</dbReference>
<keyword evidence="31" id="KW-1185">Reference proteome</keyword>
<keyword evidence="26" id="KW-0812">Transmembrane</keyword>
<dbReference type="InterPro" id="IPR023346">
    <property type="entry name" value="Lysozyme-like_dom_sf"/>
</dbReference>
<feature type="domain" description="Penicillin-binding protein transpeptidase" evidence="27">
    <location>
        <begin position="498"/>
        <end position="731"/>
    </location>
</feature>
<keyword evidence="15 26" id="KW-0472">Membrane</keyword>
<evidence type="ECO:0000256" key="11">
    <source>
        <dbReference type="ARBA" id="ARBA00022679"/>
    </source>
</evidence>
<dbReference type="UniPathway" id="UPA00219"/>
<dbReference type="GO" id="GO:0008360">
    <property type="term" value="P:regulation of cell shape"/>
    <property type="evidence" value="ECO:0007669"/>
    <property type="project" value="UniProtKB-UniRule"/>
</dbReference>
<dbReference type="Proteomes" id="UP000198862">
    <property type="component" value="Unassembled WGS sequence"/>
</dbReference>
<comment type="subcellular location">
    <subcellularLocation>
        <location evidence="2">Cell membrane</location>
    </subcellularLocation>
</comment>
<dbReference type="OrthoDB" id="9766909at2"/>
<keyword evidence="14 23" id="KW-0573">Peptidoglycan synthesis</keyword>
<keyword evidence="13 23" id="KW-0133">Cell shape</keyword>
<feature type="compositionally biased region" description="Basic and acidic residues" evidence="25">
    <location>
        <begin position="13"/>
        <end position="29"/>
    </location>
</feature>
<protein>
    <recommendedName>
        <fullName evidence="6 22">Penicillin-binding protein 1B</fullName>
        <shortName evidence="23">PBP-1b</shortName>
        <shortName evidence="23">PBP1b</shortName>
    </recommendedName>
    <alternativeName>
        <fullName evidence="19 23">Murein polymerase</fullName>
    </alternativeName>
</protein>
<evidence type="ECO:0000256" key="21">
    <source>
        <dbReference type="ARBA" id="ARBA00049902"/>
    </source>
</evidence>
<dbReference type="GO" id="GO:0006508">
    <property type="term" value="P:proteolysis"/>
    <property type="evidence" value="ECO:0007669"/>
    <property type="project" value="UniProtKB-KW"/>
</dbReference>
<keyword evidence="8" id="KW-0121">Carboxypeptidase</keyword>
<dbReference type="GO" id="GO:0009252">
    <property type="term" value="P:peptidoglycan biosynthetic process"/>
    <property type="evidence" value="ECO:0007669"/>
    <property type="project" value="UniProtKB-UniRule"/>
</dbReference>
<evidence type="ECO:0000256" key="22">
    <source>
        <dbReference type="NCBIfam" id="TIGR02071"/>
    </source>
</evidence>
<proteinExistence type="inferred from homology"/>
<evidence type="ECO:0000313" key="31">
    <source>
        <dbReference type="Proteomes" id="UP000198862"/>
    </source>
</evidence>
<dbReference type="InterPro" id="IPR012338">
    <property type="entry name" value="Beta-lactam/transpept-like"/>
</dbReference>
<evidence type="ECO:0000256" key="12">
    <source>
        <dbReference type="ARBA" id="ARBA00022801"/>
    </source>
</evidence>
<evidence type="ECO:0000259" key="28">
    <source>
        <dbReference type="Pfam" id="PF00912"/>
    </source>
</evidence>
<evidence type="ECO:0000256" key="14">
    <source>
        <dbReference type="ARBA" id="ARBA00022984"/>
    </source>
</evidence>
<sequence length="809" mass="91007">MATKKTPESNSPAKDKISKKTAGKKEPVKKSAAKKVTAKKAVSKKSPTKKKSASKKQSNKANKSLKARIFSWLFSVFWKSTLAFSLCAILYFIYLDSKITRQFEGNKWQLPAQIYARAMTFYPGQYLSSDEVIWELNRLNYSQVNHITNTGQYVIDKNKANQNIRIYRRAFEFYTGPESDSIIELVFGGKRLVAIKDNRGRLLSGEKLEPVQIARLSNATGQDREFVPLERMPDMLKDTLQVVEDKDFYTHHGVSPLSILRALYSNIKAGRTVQGGSTLTQQLAKNFYLSRERTLTRKVNEAFIALILDYRYSKDQILEAYLNEVYLGQAYNQGVHGMGLASEFYFAKPIDELEFDQIALLVGLVKGPSFYNPRRYPERAMKRRDLVLRLMAQSQLISPREYKQALNRPLSIVSLKRSTKVAHPGYLDLVSRHLKTLLPDMDTIDAGVRVFTYFDLQKQTAMEHSVVNSLYYLEKRKTADKLQAAMISVNLQSAGVSALVADRNTAYSGFNRVLDAKRNIGSLVKPAVYLTALSEPEYSLGTLLSDEPITLNDELGRNWQPVNYDRKYRGNMPLYKAFSNSINLPAVHLGLELGVENVAKTLNKLGINQEIQTYPSLLLGAVELSSFQVAQMYTTLALSGHYQKLTTVAAITDSVGNILHQHNAQSKAVFSKESTYLTRYAMKKVTREGTAKRLKSHFPTIQLAGKTGTTNNLRDSWFAGFDQNTATVIWVGRDDNKPTSLTGSSGALELYIRYLKQLNPESIADTRPSSIKWAFVNEETGKQAPPGCGTVVNLPVRVSEFNPKPKCEN</sequence>
<dbReference type="EMBL" id="FOLO01000017">
    <property type="protein sequence ID" value="SFC74137.1"/>
    <property type="molecule type" value="Genomic_DNA"/>
</dbReference>
<keyword evidence="16" id="KW-0046">Antibiotic resistance</keyword>
<evidence type="ECO:0000256" key="6">
    <source>
        <dbReference type="ARBA" id="ARBA00018637"/>
    </source>
</evidence>
<dbReference type="GO" id="GO:0009002">
    <property type="term" value="F:serine-type D-Ala-D-Ala carboxypeptidase activity"/>
    <property type="evidence" value="ECO:0007669"/>
    <property type="project" value="UniProtKB-EC"/>
</dbReference>
<dbReference type="Pfam" id="PF14814">
    <property type="entry name" value="UB2H"/>
    <property type="match status" value="1"/>
</dbReference>
<evidence type="ECO:0000256" key="26">
    <source>
        <dbReference type="SAM" id="Phobius"/>
    </source>
</evidence>
<dbReference type="FunFam" id="1.10.3810.10:FF:000001">
    <property type="entry name" value="Penicillin-binding protein 1A"/>
    <property type="match status" value="1"/>
</dbReference>
<evidence type="ECO:0000256" key="5">
    <source>
        <dbReference type="ARBA" id="ARBA00007739"/>
    </source>
</evidence>
<dbReference type="STRING" id="1123010.SAMN02745724_02415"/>
<comment type="similarity">
    <text evidence="4 23">In the C-terminal section; belongs to the transpeptidase family.</text>
</comment>
<evidence type="ECO:0000256" key="10">
    <source>
        <dbReference type="ARBA" id="ARBA00022676"/>
    </source>
</evidence>
<keyword evidence="9" id="KW-0645">Protease</keyword>
<dbReference type="InterPro" id="IPR050396">
    <property type="entry name" value="Glycosyltr_51/Transpeptidase"/>
</dbReference>
<comment type="function">
    <text evidence="1 23">Cell wall formation. Synthesis of cross-linked peptidoglycan from the lipid intermediates. The enzyme has a penicillin-insensitive transglycosylase N-terminal domain (formation of linear glycan strands) and a penicillin-sensitive transpeptidase C-terminal domain (cross-linking of the peptide subunits).</text>
</comment>
<dbReference type="SUPFAM" id="SSF56601">
    <property type="entry name" value="beta-lactamase/transpeptidase-like"/>
    <property type="match status" value="1"/>
</dbReference>
<dbReference type="InterPro" id="IPR028166">
    <property type="entry name" value="UB2H"/>
</dbReference>
<keyword evidence="10 23" id="KW-0328">Glycosyltransferase</keyword>
<dbReference type="PANTHER" id="PTHR32282">
    <property type="entry name" value="BINDING PROTEIN TRANSPEPTIDASE, PUTATIVE-RELATED"/>
    <property type="match status" value="1"/>
</dbReference>
<evidence type="ECO:0000256" key="4">
    <source>
        <dbReference type="ARBA" id="ARBA00007090"/>
    </source>
</evidence>
<evidence type="ECO:0000256" key="24">
    <source>
        <dbReference type="PIRSR" id="PIRSR002799-1"/>
    </source>
</evidence>
<evidence type="ECO:0000259" key="27">
    <source>
        <dbReference type="Pfam" id="PF00905"/>
    </source>
</evidence>
<dbReference type="NCBIfam" id="TIGR02071">
    <property type="entry name" value="PBP_1b"/>
    <property type="match status" value="1"/>
</dbReference>
<dbReference type="Gene3D" id="3.30.2060.10">
    <property type="entry name" value="Penicillin-binding protein 1b domain"/>
    <property type="match status" value="1"/>
</dbReference>
<feature type="region of interest" description="Disordered" evidence="25">
    <location>
        <begin position="1"/>
        <end position="59"/>
    </location>
</feature>
<dbReference type="Gene3D" id="3.40.710.10">
    <property type="entry name" value="DD-peptidase/beta-lactamase superfamily"/>
    <property type="match status" value="1"/>
</dbReference>
<comment type="catalytic activity">
    <reaction evidence="21">
        <text>[GlcNAc-(1-&gt;4)-Mur2Ac(oyl-L-Ala-gamma-D-Glu-L-Lys-D-Ala-D-Ala)](n)-di-trans,octa-cis-undecaprenyl diphosphate + beta-D-GlcNAc-(1-&gt;4)-Mur2Ac(oyl-L-Ala-gamma-D-Glu-L-Lys-D-Ala-D-Ala)-di-trans,octa-cis-undecaprenyl diphosphate = [GlcNAc-(1-&gt;4)-Mur2Ac(oyl-L-Ala-gamma-D-Glu-L-Lys-D-Ala-D-Ala)](n+1)-di-trans,octa-cis-undecaprenyl diphosphate + di-trans,octa-cis-undecaprenyl diphosphate + H(+)</text>
        <dbReference type="Rhea" id="RHEA:23708"/>
        <dbReference type="Rhea" id="RHEA-COMP:9602"/>
        <dbReference type="Rhea" id="RHEA-COMP:9603"/>
        <dbReference type="ChEBI" id="CHEBI:15378"/>
        <dbReference type="ChEBI" id="CHEBI:58405"/>
        <dbReference type="ChEBI" id="CHEBI:60033"/>
        <dbReference type="ChEBI" id="CHEBI:78435"/>
        <dbReference type="EC" id="2.4.99.28"/>
    </reaction>
</comment>
<keyword evidence="17" id="KW-0511">Multifunctional enzyme</keyword>
<dbReference type="GO" id="GO:0005886">
    <property type="term" value="C:plasma membrane"/>
    <property type="evidence" value="ECO:0007669"/>
    <property type="project" value="UniProtKB-SubCell"/>
</dbReference>
<evidence type="ECO:0000259" key="29">
    <source>
        <dbReference type="Pfam" id="PF14814"/>
    </source>
</evidence>
<evidence type="ECO:0000256" key="25">
    <source>
        <dbReference type="SAM" id="MobiDB-lite"/>
    </source>
</evidence>
<dbReference type="GO" id="GO:0008955">
    <property type="term" value="F:peptidoglycan glycosyltransferase activity"/>
    <property type="evidence" value="ECO:0007669"/>
    <property type="project" value="UniProtKB-UniRule"/>
</dbReference>
<evidence type="ECO:0000256" key="15">
    <source>
        <dbReference type="ARBA" id="ARBA00023136"/>
    </source>
</evidence>
<dbReference type="Gene3D" id="1.10.3810.10">
    <property type="entry name" value="Biosynthetic peptidoglycan transglycosylase-like"/>
    <property type="match status" value="1"/>
</dbReference>
<dbReference type="GO" id="GO:0046677">
    <property type="term" value="P:response to antibiotic"/>
    <property type="evidence" value="ECO:0007669"/>
    <property type="project" value="UniProtKB-UniRule"/>
</dbReference>
<evidence type="ECO:0000256" key="8">
    <source>
        <dbReference type="ARBA" id="ARBA00022645"/>
    </source>
</evidence>
<evidence type="ECO:0000256" key="19">
    <source>
        <dbReference type="ARBA" id="ARBA00032454"/>
    </source>
</evidence>
<gene>
    <name evidence="30" type="ORF">SAMN02745724_02415</name>
</gene>
<dbReference type="GO" id="GO:0071555">
    <property type="term" value="P:cell wall organization"/>
    <property type="evidence" value="ECO:0007669"/>
    <property type="project" value="UniProtKB-UniRule"/>
</dbReference>